<dbReference type="InterPro" id="IPR022284">
    <property type="entry name" value="GPAT/DHAPAT"/>
</dbReference>
<accession>S4RIT5</accession>
<dbReference type="HOGENOM" id="CLU_1942995_0_0_1"/>
<comment type="subcellular location">
    <subcellularLocation>
        <location evidence="1">Endomembrane system</location>
        <topology evidence="1">Peripheral membrane protein</topology>
    </subcellularLocation>
</comment>
<dbReference type="Pfam" id="PF01553">
    <property type="entry name" value="Acyltransferase"/>
    <property type="match status" value="1"/>
</dbReference>
<dbReference type="GeneTree" id="ENSGT00520000055570"/>
<dbReference type="AlphaFoldDB" id="S4RIT5"/>
<reference evidence="3" key="1">
    <citation type="submission" date="2025-08" db="UniProtKB">
        <authorList>
            <consortium name="Ensembl"/>
        </authorList>
    </citation>
    <scope>IDENTIFICATION</scope>
</reference>
<dbReference type="GO" id="GO:0012505">
    <property type="term" value="C:endomembrane system"/>
    <property type="evidence" value="ECO:0007669"/>
    <property type="project" value="UniProtKB-SubCell"/>
</dbReference>
<dbReference type="GO" id="GO:0005778">
    <property type="term" value="C:peroxisomal membrane"/>
    <property type="evidence" value="ECO:0007669"/>
    <property type="project" value="TreeGrafter"/>
</dbReference>
<dbReference type="PANTHER" id="PTHR12563:SF17">
    <property type="entry name" value="DIHYDROXYACETONE PHOSPHATE ACYLTRANSFERASE"/>
    <property type="match status" value="1"/>
</dbReference>
<organism evidence="3">
    <name type="scientific">Petromyzon marinus</name>
    <name type="common">Sea lamprey</name>
    <dbReference type="NCBI Taxonomy" id="7757"/>
    <lineage>
        <taxon>Eukaryota</taxon>
        <taxon>Metazoa</taxon>
        <taxon>Chordata</taxon>
        <taxon>Craniata</taxon>
        <taxon>Vertebrata</taxon>
        <taxon>Cyclostomata</taxon>
        <taxon>Hyperoartia</taxon>
        <taxon>Petromyzontiformes</taxon>
        <taxon>Petromyzontidae</taxon>
        <taxon>Petromyzon</taxon>
    </lineage>
</organism>
<feature type="domain" description="Phospholipid/glycerol acyltransferase" evidence="2">
    <location>
        <begin position="79"/>
        <end position="123"/>
    </location>
</feature>
<name>S4RIT5_PETMA</name>
<dbReference type="GO" id="GO:0004366">
    <property type="term" value="F:glycerol-3-phosphate O-acyltransferase activity"/>
    <property type="evidence" value="ECO:0007669"/>
    <property type="project" value="TreeGrafter"/>
</dbReference>
<dbReference type="PANTHER" id="PTHR12563">
    <property type="entry name" value="GLYCEROL-3-PHOSPHATE ACYLTRANSFERASE"/>
    <property type="match status" value="1"/>
</dbReference>
<evidence type="ECO:0000313" key="3">
    <source>
        <dbReference type="Ensembl" id="ENSPMAP00000005117.1"/>
    </source>
</evidence>
<dbReference type="Ensembl" id="ENSPMAT00000005136.1">
    <property type="protein sequence ID" value="ENSPMAP00000005117.1"/>
    <property type="gene ID" value="ENSPMAG00000004675.1"/>
</dbReference>
<dbReference type="GO" id="GO:0006631">
    <property type="term" value="P:fatty acid metabolic process"/>
    <property type="evidence" value="ECO:0007669"/>
    <property type="project" value="TreeGrafter"/>
</dbReference>
<dbReference type="GO" id="GO:0031966">
    <property type="term" value="C:mitochondrial membrane"/>
    <property type="evidence" value="ECO:0007669"/>
    <property type="project" value="TreeGrafter"/>
</dbReference>
<dbReference type="GO" id="GO:0008611">
    <property type="term" value="P:ether lipid biosynthetic process"/>
    <property type="evidence" value="ECO:0007669"/>
    <property type="project" value="TreeGrafter"/>
</dbReference>
<reference evidence="3" key="2">
    <citation type="submission" date="2025-09" db="UniProtKB">
        <authorList>
            <consortium name="Ensembl"/>
        </authorList>
    </citation>
    <scope>IDENTIFICATION</scope>
</reference>
<dbReference type="GO" id="GO:0019432">
    <property type="term" value="P:triglyceride biosynthetic process"/>
    <property type="evidence" value="ECO:0007669"/>
    <property type="project" value="TreeGrafter"/>
</dbReference>
<protein>
    <recommendedName>
        <fullName evidence="2">Phospholipid/glycerol acyltransferase domain-containing protein</fullName>
    </recommendedName>
</protein>
<dbReference type="GO" id="GO:0008654">
    <property type="term" value="P:phospholipid biosynthetic process"/>
    <property type="evidence" value="ECO:0007669"/>
    <property type="project" value="TreeGrafter"/>
</dbReference>
<dbReference type="OMA" id="WATRTRE"/>
<dbReference type="SUPFAM" id="SSF69593">
    <property type="entry name" value="Glycerol-3-phosphate (1)-acyltransferase"/>
    <property type="match status" value="1"/>
</dbReference>
<dbReference type="STRING" id="7757.ENSPMAP00000005117"/>
<proteinExistence type="predicted"/>
<evidence type="ECO:0000256" key="1">
    <source>
        <dbReference type="ARBA" id="ARBA00004184"/>
    </source>
</evidence>
<dbReference type="InterPro" id="IPR002123">
    <property type="entry name" value="Plipid/glycerol_acylTrfase"/>
</dbReference>
<sequence>RSPAALKSAVLHSERLQDFIRQEAHESGEPVEVITERASDILEEMGHNQRMCIIRTFALTLSKTFKALFRSVRLNEEGLQRIQKAVQEYPIVLLPSHRSYIDFLMMSYIFYTYDLPLPVIAAGMGTAHTK</sequence>
<evidence type="ECO:0000259" key="2">
    <source>
        <dbReference type="Pfam" id="PF01553"/>
    </source>
</evidence>
<dbReference type="GO" id="GO:0016287">
    <property type="term" value="F:glycerone-phosphate O-acyltransferase activity"/>
    <property type="evidence" value="ECO:0007669"/>
    <property type="project" value="TreeGrafter"/>
</dbReference>